<evidence type="ECO:0000313" key="2">
    <source>
        <dbReference type="Proteomes" id="UP000256512"/>
    </source>
</evidence>
<gene>
    <name evidence="1" type="ORF">DRF62_18530</name>
</gene>
<organism evidence="1 2">
    <name type="scientific">Chryseobacterium piscium</name>
    <dbReference type="NCBI Taxonomy" id="333702"/>
    <lineage>
        <taxon>Bacteria</taxon>
        <taxon>Pseudomonadati</taxon>
        <taxon>Bacteroidota</taxon>
        <taxon>Flavobacteriia</taxon>
        <taxon>Flavobacteriales</taxon>
        <taxon>Weeksellaceae</taxon>
        <taxon>Chryseobacterium group</taxon>
        <taxon>Chryseobacterium</taxon>
    </lineage>
</organism>
<protein>
    <submittedName>
        <fullName evidence="1">Uncharacterized protein</fullName>
    </submittedName>
</protein>
<accession>A0A3D9BB57</accession>
<keyword evidence="2" id="KW-1185">Reference proteome</keyword>
<dbReference type="Proteomes" id="UP000256512">
    <property type="component" value="Unassembled WGS sequence"/>
</dbReference>
<name>A0A3D9BB57_9FLAO</name>
<dbReference type="RefSeq" id="WP_115951626.1">
    <property type="nucleotide sequence ID" value="NZ_QNVS01000091.1"/>
</dbReference>
<proteinExistence type="predicted"/>
<comment type="caution">
    <text evidence="1">The sequence shown here is derived from an EMBL/GenBank/DDBJ whole genome shotgun (WGS) entry which is preliminary data.</text>
</comment>
<evidence type="ECO:0000313" key="1">
    <source>
        <dbReference type="EMBL" id="REC50825.1"/>
    </source>
</evidence>
<dbReference type="EMBL" id="QNVS01000091">
    <property type="protein sequence ID" value="REC50825.1"/>
    <property type="molecule type" value="Genomic_DNA"/>
</dbReference>
<sequence length="196" mass="23615">MSVAKNIENRYIDRINSNFVGKKIEKIFYEEIGYEIDSEFWEHSKNIHSIDMNVIFQLDTGKILQIKWDNEFGCYGVGFEELSEIKFKDGFKIIDVTENQNWIDKINREISSVEVYWANIESQYHSFLTIYITKGRKKITRLPMTWKINIQEESIWISAFEITESENNYYKADHLSVFFKEENFEKYFLKDDYKLK</sequence>
<dbReference type="AlphaFoldDB" id="A0A3D9BB57"/>
<reference evidence="1 2" key="1">
    <citation type="journal article" date="2006" name="Int. J. Syst. Evol. Microbiol.">
        <title>Chryseobacterium piscium sp. nov., isolated from fish of the South Atlantic Ocean off South Africa.</title>
        <authorList>
            <person name="de Beer H."/>
            <person name="Hugo C.J."/>
            <person name="Jooste P.J."/>
            <person name="Vancanneyt M."/>
            <person name="Coenye T."/>
            <person name="Vandamme P."/>
        </authorList>
    </citation>
    <scope>NUCLEOTIDE SEQUENCE [LARGE SCALE GENOMIC DNA]</scope>
    <source>
        <strain evidence="1 2">CCUG 51923</strain>
    </source>
</reference>